<reference evidence="4 5" key="1">
    <citation type="submission" date="2015-09" db="EMBL/GenBank/DDBJ databases">
        <title>Draft genome sequence of Hydrogenibacillus schlegelii DSM 2000.</title>
        <authorList>
            <person name="Hemp J."/>
        </authorList>
    </citation>
    <scope>NUCLEOTIDE SEQUENCE [LARGE SCALE GENOMIC DNA]</scope>
    <source>
        <strain evidence="4 5">MA 48</strain>
    </source>
</reference>
<dbReference type="AlphaFoldDB" id="A0A179IQA1"/>
<dbReference type="STRING" id="1484.SA87_12295"/>
<organism evidence="4 5">
    <name type="scientific">Hydrogenibacillus schlegelii</name>
    <name type="common">Bacillus schlegelii</name>
    <dbReference type="NCBI Taxonomy" id="1484"/>
    <lineage>
        <taxon>Bacteria</taxon>
        <taxon>Bacillati</taxon>
        <taxon>Bacillota</taxon>
        <taxon>Bacilli</taxon>
        <taxon>Bacillales</taxon>
        <taxon>Bacillales Family X. Incertae Sedis</taxon>
        <taxon>Hydrogenibacillus</taxon>
    </lineage>
</organism>
<dbReference type="InterPro" id="IPR051448">
    <property type="entry name" value="CdaR-like_regulators"/>
</dbReference>
<dbReference type="InterPro" id="IPR042070">
    <property type="entry name" value="PucR_C-HTH_sf"/>
</dbReference>
<comment type="similarity">
    <text evidence="1">Belongs to the CdaR family.</text>
</comment>
<protein>
    <recommendedName>
        <fullName evidence="6">Regulator of polyketide synthase expression</fullName>
    </recommendedName>
</protein>
<evidence type="ECO:0000313" key="4">
    <source>
        <dbReference type="EMBL" id="OAR04848.1"/>
    </source>
</evidence>
<dbReference type="Gene3D" id="1.10.10.2840">
    <property type="entry name" value="PucR C-terminal helix-turn-helix domain"/>
    <property type="match status" value="1"/>
</dbReference>
<evidence type="ECO:0000259" key="3">
    <source>
        <dbReference type="Pfam" id="PF17853"/>
    </source>
</evidence>
<sequence>MRESVAQKNREMIGSKPIGGMTDMTFSLRDLVRQSEGRLHVLAGEAGLDRPFSSMAVCDRPPKACDFSPGGLYYFPATLLQEVALELDVLVRRLSARGSAGMLLPEFVSDASGEIPSGLPRSALLLADRLKLPVLYLRGDFLSLMERWVALRQDARLFAARRLERALDALIQAWRDEQAVEGIVGILEEALDGRIVVHPDVTPGHRAVEENTEQRADIPALDEAFHRPGVPVVRSANGRVQAYLLLQTGRRYGAKTLIRGEFPERPHQREVVERAFSMAAPILQLQLEKRLLDWELRLRSRLDVVREILMSEEPIRPEAVARARSFGWDIFVPHAVVYAGIARFGRLVRERRWTEADVLRRESEWIDRIEAAAAERGWWALGVSPESGHFLFVFRRRGSTNWGIEEVRHHVADLFARQGPLWEGVPIGGGIGRPGTGVDGHRRSYRESVQSFHLGVALYGEGTLKTVTDLGAEAYLYPWYRSREALGLIEAVLGPLFRLPENRRQVLLETAEAVVEAHGDLRRAAERLHVHRNTVRYRKRQVEEVLGMPLDDPERLRLVGLALRAYRLQGLSRTEEALIRPALNHDPPPNP</sequence>
<comment type="caution">
    <text evidence="4">The sequence shown here is derived from an EMBL/GenBank/DDBJ whole genome shotgun (WGS) entry which is preliminary data.</text>
</comment>
<dbReference type="PANTHER" id="PTHR33744">
    <property type="entry name" value="CARBOHYDRATE DIACID REGULATOR"/>
    <property type="match status" value="1"/>
</dbReference>
<evidence type="ECO:0000259" key="2">
    <source>
        <dbReference type="Pfam" id="PF13556"/>
    </source>
</evidence>
<dbReference type="InterPro" id="IPR041522">
    <property type="entry name" value="CdaR_GGDEF"/>
</dbReference>
<dbReference type="Pfam" id="PF13556">
    <property type="entry name" value="HTH_30"/>
    <property type="match status" value="1"/>
</dbReference>
<dbReference type="Proteomes" id="UP000243024">
    <property type="component" value="Unassembled WGS sequence"/>
</dbReference>
<feature type="domain" description="PucR C-terminal helix-turn-helix" evidence="2">
    <location>
        <begin position="507"/>
        <end position="565"/>
    </location>
</feature>
<keyword evidence="5" id="KW-1185">Reference proteome</keyword>
<name>A0A179IQA1_HYDSH</name>
<evidence type="ECO:0000256" key="1">
    <source>
        <dbReference type="ARBA" id="ARBA00006754"/>
    </source>
</evidence>
<evidence type="ECO:0000313" key="5">
    <source>
        <dbReference type="Proteomes" id="UP000243024"/>
    </source>
</evidence>
<dbReference type="OrthoDB" id="143422at2"/>
<accession>A0A179IQA1</accession>
<proteinExistence type="inferred from homology"/>
<feature type="domain" description="CdaR GGDEF-like" evidence="3">
    <location>
        <begin position="317"/>
        <end position="450"/>
    </location>
</feature>
<gene>
    <name evidence="4" type="ORF">SA87_12295</name>
</gene>
<dbReference type="EMBL" id="JXBB01000010">
    <property type="protein sequence ID" value="OAR04848.1"/>
    <property type="molecule type" value="Genomic_DNA"/>
</dbReference>
<evidence type="ECO:0008006" key="6">
    <source>
        <dbReference type="Google" id="ProtNLM"/>
    </source>
</evidence>
<dbReference type="Pfam" id="PF17853">
    <property type="entry name" value="GGDEF_2"/>
    <property type="match status" value="1"/>
</dbReference>
<dbReference type="PANTHER" id="PTHR33744:SF7">
    <property type="entry name" value="PUCR FAMILY TRANSCRIPTIONAL REGULATOR"/>
    <property type="match status" value="1"/>
</dbReference>
<dbReference type="InterPro" id="IPR025736">
    <property type="entry name" value="PucR_C-HTH_dom"/>
</dbReference>